<dbReference type="AlphaFoldDB" id="A0A397SPV8"/>
<sequence>MSSAQSFEKIKNMAKEMLGERFITEEVMQGLIARGAIISRYFVQRLVMQFGVQHPESKIVSWAADLPLTAFTRLITEAVHQLNGDFGIRGNDIELFQHLTTCTFSISTTQFSS</sequence>
<reference evidence="1 2" key="1">
    <citation type="submission" date="2018-06" db="EMBL/GenBank/DDBJ databases">
        <title>Comparative genomics reveals the genomic features of Rhizophagus irregularis, R. cerebriforme, R. diaphanum and Gigaspora rosea, and their symbiotic lifestyle signature.</title>
        <authorList>
            <person name="Morin E."/>
            <person name="San Clemente H."/>
            <person name="Chen E.C.H."/>
            <person name="De La Providencia I."/>
            <person name="Hainaut M."/>
            <person name="Kuo A."/>
            <person name="Kohler A."/>
            <person name="Murat C."/>
            <person name="Tang N."/>
            <person name="Roy S."/>
            <person name="Loubradou J."/>
            <person name="Henrissat B."/>
            <person name="Grigoriev I.V."/>
            <person name="Corradi N."/>
            <person name="Roux C."/>
            <person name="Martin F.M."/>
        </authorList>
    </citation>
    <scope>NUCLEOTIDE SEQUENCE [LARGE SCALE GENOMIC DNA]</scope>
    <source>
        <strain evidence="1 2">DAOM 227022</strain>
    </source>
</reference>
<name>A0A397SPV8_9GLOM</name>
<proteinExistence type="predicted"/>
<gene>
    <name evidence="1" type="ORF">C1645_831641</name>
</gene>
<dbReference type="EMBL" id="QKYT01000463">
    <property type="protein sequence ID" value="RIA84881.1"/>
    <property type="molecule type" value="Genomic_DNA"/>
</dbReference>
<dbReference type="STRING" id="658196.A0A397SPV8"/>
<accession>A0A397SPV8</accession>
<comment type="caution">
    <text evidence="1">The sequence shown here is derived from an EMBL/GenBank/DDBJ whole genome shotgun (WGS) entry which is preliminary data.</text>
</comment>
<protein>
    <submittedName>
        <fullName evidence="1">Uncharacterized protein</fullName>
    </submittedName>
</protein>
<dbReference type="OrthoDB" id="270318at2759"/>
<dbReference type="Proteomes" id="UP000265703">
    <property type="component" value="Unassembled WGS sequence"/>
</dbReference>
<organism evidence="1 2">
    <name type="scientific">Glomus cerebriforme</name>
    <dbReference type="NCBI Taxonomy" id="658196"/>
    <lineage>
        <taxon>Eukaryota</taxon>
        <taxon>Fungi</taxon>
        <taxon>Fungi incertae sedis</taxon>
        <taxon>Mucoromycota</taxon>
        <taxon>Glomeromycotina</taxon>
        <taxon>Glomeromycetes</taxon>
        <taxon>Glomerales</taxon>
        <taxon>Glomeraceae</taxon>
        <taxon>Glomus</taxon>
    </lineage>
</organism>
<evidence type="ECO:0000313" key="2">
    <source>
        <dbReference type="Proteomes" id="UP000265703"/>
    </source>
</evidence>
<keyword evidence="2" id="KW-1185">Reference proteome</keyword>
<evidence type="ECO:0000313" key="1">
    <source>
        <dbReference type="EMBL" id="RIA84881.1"/>
    </source>
</evidence>